<sequence>MARQNSVKIQELYSVAPAPGSPDSTIPKTLPLTFFDLLWLRFSPAQNLFFYEISSPNTSFFDSILPKLKQSLSLTLQYYLPLAGNLIWPEDSHKPTIVYVDGDAVSLTVAESDADFHRLSGTDLREATECHSLIPHLAVSHQKAKMMALQVTLFPNAGFCVGISMHHAVLDGKATALFMNSWSQICKNLEEKSWSLSSALIPVYDRMVIKDPAGLQATFLKQWMDQNGPNNESLMTWKPNIFFNRIRGTFELTREKLERLRHWIALKIETKQNELNINHPTIHLSTFSVTCAYAWVCLVKAERIKDEKSLLVFNVDCRTRLEPPIPNAYFGNCVTNHEAWAETEGLLGEDGLVVAAEAISGAIRRLEIDGVLSGLENRISKMCGIQSAPERRKRVIGVAGSPRFELYGTDFGWGRPRKVELTSIDGTGAIWLSDSKNGDGGVGIGLVLEKPHMDDFASLFSKGLQDL</sequence>
<evidence type="ECO:0000313" key="4">
    <source>
        <dbReference type="Proteomes" id="UP000796880"/>
    </source>
</evidence>
<name>A0A8K0H3B7_9ROSA</name>
<comment type="caution">
    <text evidence="3">The sequence shown here is derived from an EMBL/GenBank/DDBJ whole genome shotgun (WGS) entry which is preliminary data.</text>
</comment>
<organism evidence="3 4">
    <name type="scientific">Rhamnella rubrinervis</name>
    <dbReference type="NCBI Taxonomy" id="2594499"/>
    <lineage>
        <taxon>Eukaryota</taxon>
        <taxon>Viridiplantae</taxon>
        <taxon>Streptophyta</taxon>
        <taxon>Embryophyta</taxon>
        <taxon>Tracheophyta</taxon>
        <taxon>Spermatophyta</taxon>
        <taxon>Magnoliopsida</taxon>
        <taxon>eudicotyledons</taxon>
        <taxon>Gunneridae</taxon>
        <taxon>Pentapetalae</taxon>
        <taxon>rosids</taxon>
        <taxon>fabids</taxon>
        <taxon>Rosales</taxon>
        <taxon>Rhamnaceae</taxon>
        <taxon>rhamnoid group</taxon>
        <taxon>Rhamneae</taxon>
        <taxon>Rhamnella</taxon>
    </lineage>
</organism>
<dbReference type="SUPFAM" id="SSF52777">
    <property type="entry name" value="CoA-dependent acyltransferases"/>
    <property type="match status" value="2"/>
</dbReference>
<evidence type="ECO:0000256" key="1">
    <source>
        <dbReference type="ARBA" id="ARBA00022679"/>
    </source>
</evidence>
<dbReference type="InterPro" id="IPR023213">
    <property type="entry name" value="CAT-like_dom_sf"/>
</dbReference>
<dbReference type="AlphaFoldDB" id="A0A8K0H3B7"/>
<keyword evidence="2" id="KW-0012">Acyltransferase</keyword>
<dbReference type="Pfam" id="PF02458">
    <property type="entry name" value="Transferase"/>
    <property type="match status" value="1"/>
</dbReference>
<keyword evidence="4" id="KW-1185">Reference proteome</keyword>
<dbReference type="Gene3D" id="3.30.559.10">
    <property type="entry name" value="Chloramphenicol acetyltransferase-like domain"/>
    <property type="match status" value="2"/>
</dbReference>
<dbReference type="Proteomes" id="UP000796880">
    <property type="component" value="Unassembled WGS sequence"/>
</dbReference>
<dbReference type="EMBL" id="VOIH02000006">
    <property type="protein sequence ID" value="KAF3444873.1"/>
    <property type="molecule type" value="Genomic_DNA"/>
</dbReference>
<dbReference type="PANTHER" id="PTHR31625">
    <property type="match status" value="1"/>
</dbReference>
<keyword evidence="1" id="KW-0808">Transferase</keyword>
<protein>
    <submittedName>
        <fullName evidence="3">Uncharacterized protein</fullName>
    </submittedName>
</protein>
<dbReference type="OrthoDB" id="1862401at2759"/>
<gene>
    <name evidence="3" type="ORF">FNV43_RR14566</name>
</gene>
<evidence type="ECO:0000256" key="2">
    <source>
        <dbReference type="ARBA" id="ARBA00023315"/>
    </source>
</evidence>
<proteinExistence type="predicted"/>
<dbReference type="InterPro" id="IPR051504">
    <property type="entry name" value="Plant_metabolite_acyltrans"/>
</dbReference>
<reference evidence="3" key="1">
    <citation type="submission" date="2020-03" db="EMBL/GenBank/DDBJ databases">
        <title>A high-quality chromosome-level genome assembly of a woody plant with both climbing and erect habits, Rhamnella rubrinervis.</title>
        <authorList>
            <person name="Lu Z."/>
            <person name="Yang Y."/>
            <person name="Zhu X."/>
            <person name="Sun Y."/>
        </authorList>
    </citation>
    <scope>NUCLEOTIDE SEQUENCE</scope>
    <source>
        <strain evidence="3">BYM</strain>
        <tissue evidence="3">Leaf</tissue>
    </source>
</reference>
<accession>A0A8K0H3B7</accession>
<dbReference type="GO" id="GO:0016747">
    <property type="term" value="F:acyltransferase activity, transferring groups other than amino-acyl groups"/>
    <property type="evidence" value="ECO:0007669"/>
    <property type="project" value="UniProtKB-ARBA"/>
</dbReference>
<evidence type="ECO:0000313" key="3">
    <source>
        <dbReference type="EMBL" id="KAF3444873.1"/>
    </source>
</evidence>